<sequence>MKDNAELVTAGAGTVLPNDDGFYQITIKDKDIFLLVFSPKERGRPVDAAAIKEELNTYSIDKTNHFLISQVINQAAGVPVKIAELVEKKEELVTRQIKIQVTRDRMVAVLESQENQGDNPLTLEDVIGKLKEAGVSFGIDGVAVKKFLADPEMKVVCARGVAPIPGADACIKYYVDFANKGRPVELEDGTVDFKNTRMFFVATENQLLAEKIPATKSIPGMDVFGKKVIIKDGKDLILPVGKNVNIVKNNLMMAGLAGEVVWENNKLAILPVMEIKSDVDLSTGNIEFPGSIIIRGSVQEGFYVKAEGDIDIRGGICGAQVEGKNIKVGMGVFGMEHGYVKATETISAKFIEKANVFAGTDLYVMDVILHSLVNAGEKVIVAGQHGRIIGGTITAGVEIQAAIFGTRSEVGTVLEVGKKIQVCATPDDVKEHQNKIEDEMINNIKADGKIRVDDIAYAGVKIMIGRHLKSLADSVKHATFFVEEEDDKISIGPY</sequence>
<dbReference type="Pfam" id="PF03961">
    <property type="entry name" value="FapA"/>
    <property type="match status" value="1"/>
</dbReference>
<dbReference type="AlphaFoldDB" id="A0A1H7BQ80"/>
<evidence type="ECO:0000313" key="2">
    <source>
        <dbReference type="EMBL" id="SEJ79863.1"/>
    </source>
</evidence>
<protein>
    <recommendedName>
        <fullName evidence="1">Flagellar Assembly Protein A N-terminal region domain-containing protein</fullName>
    </recommendedName>
</protein>
<dbReference type="InterPro" id="IPR046865">
    <property type="entry name" value="FapA_b_solenoid"/>
</dbReference>
<dbReference type="PANTHER" id="PTHR38032">
    <property type="entry name" value="POLYMERASE-RELATED"/>
    <property type="match status" value="1"/>
</dbReference>
<dbReference type="PANTHER" id="PTHR38032:SF1">
    <property type="entry name" value="RNA-BINDING PROTEIN KHPB N-TERMINAL DOMAIN-CONTAINING PROTEIN"/>
    <property type="match status" value="1"/>
</dbReference>
<dbReference type="Pfam" id="PF20250">
    <property type="entry name" value="FapA_N"/>
    <property type="match status" value="1"/>
</dbReference>
<evidence type="ECO:0000313" key="3">
    <source>
        <dbReference type="Proteomes" id="UP000199662"/>
    </source>
</evidence>
<feature type="domain" description="Flagellar Assembly Protein A N-terminal region" evidence="1">
    <location>
        <begin position="97"/>
        <end position="265"/>
    </location>
</feature>
<evidence type="ECO:0000259" key="1">
    <source>
        <dbReference type="Pfam" id="PF20250"/>
    </source>
</evidence>
<dbReference type="RefSeq" id="WP_091833657.1">
    <property type="nucleotide sequence ID" value="NZ_FNZK01000017.1"/>
</dbReference>
<dbReference type="STRING" id="84035.SAMN05660742_11777"/>
<accession>A0A1H7BQ80</accession>
<dbReference type="InterPro" id="IPR005646">
    <property type="entry name" value="FapA"/>
</dbReference>
<dbReference type="InterPro" id="IPR046866">
    <property type="entry name" value="FapA_N"/>
</dbReference>
<organism evidence="2 3">
    <name type="scientific">Propionispira arboris</name>
    <dbReference type="NCBI Taxonomy" id="84035"/>
    <lineage>
        <taxon>Bacteria</taxon>
        <taxon>Bacillati</taxon>
        <taxon>Bacillota</taxon>
        <taxon>Negativicutes</taxon>
        <taxon>Selenomonadales</taxon>
        <taxon>Selenomonadaceae</taxon>
        <taxon>Propionispira</taxon>
    </lineage>
</organism>
<proteinExistence type="predicted"/>
<keyword evidence="3" id="KW-1185">Reference proteome</keyword>
<dbReference type="EMBL" id="FNZK01000017">
    <property type="protein sequence ID" value="SEJ79863.1"/>
    <property type="molecule type" value="Genomic_DNA"/>
</dbReference>
<gene>
    <name evidence="2" type="ORF">SAMN05660742_11777</name>
</gene>
<name>A0A1H7BQ80_9FIRM</name>
<reference evidence="2 3" key="1">
    <citation type="submission" date="2016-10" db="EMBL/GenBank/DDBJ databases">
        <authorList>
            <person name="de Groot N.N."/>
        </authorList>
    </citation>
    <scope>NUCLEOTIDE SEQUENCE [LARGE SCALE GENOMIC DNA]</scope>
    <source>
        <strain evidence="2 3">DSM 2179</strain>
    </source>
</reference>
<dbReference type="Proteomes" id="UP000199662">
    <property type="component" value="Unassembled WGS sequence"/>
</dbReference>